<feature type="compositionally biased region" description="Acidic residues" evidence="11">
    <location>
        <begin position="149"/>
        <end position="189"/>
    </location>
</feature>
<comment type="subcellular location">
    <subcellularLocation>
        <location evidence="10">Nucleus</location>
    </subcellularLocation>
</comment>
<dbReference type="Pfam" id="PF05920">
    <property type="entry name" value="Homeobox_KN"/>
    <property type="match status" value="1"/>
</dbReference>
<sequence length="672" mass="77196">MSSTSSSDDDNDENRFHSNDTQLITAQKSLIYKHPLFPVLTYVLERCEQATLNPSLLLTNDESFTSSSFEHNLKIFLSKNPEILTTPKHDNDGTSTSSAAIIDNFYIDAMQVLRIHLLELDKVNDLCRDFCQRYIACLKVKLNANNIFTDDEDDDDDDDVNDEDEDFELNINDDFESSEENDDDDDDFMTNEKNITKDQHYGKQSVSNNGFNSICHPYTTQFNGQTPLSKIIASGPSPIVDSSVDLFDSFCTKRRKQSTIVPSSSSSSKRGVLPKSATSIMRSWLFQHIVHPYPTEDEKRAISQKTNLSLLQVNNWFINARRRILQPMLEASNPDLAATKKKKRHETTTDDHHHTHARQISNINRYWPSNLAQFDTTTTRDQRIKAGCYHAGLTALSRTQVHEKWLRNQIHIICATIAFGMGIDKPDVRFVIHHSLSKSIENFYQESGRAGRDDQQSHCILFFRFGDVFRLAPMAFSDKSGNGLTNLYSMISYCLNESQCRRKLIAKHFDEVWQTNDCNQMCDICVQSTTRNVIKRNCRDEALIIIDYLQINSKQRLTALKLIEQITIKTMTKLDLQKLILQLIIDQYLKEDFHFTPYTTICYIKLGRRAEYVKNNTNCQILLDIVENTQKRTSTTNNKPEKKEVVKKKSTTSTISSMIEIFFGYFPGVDVD</sequence>
<dbReference type="GO" id="GO:0005737">
    <property type="term" value="C:cytoplasm"/>
    <property type="evidence" value="ECO:0007669"/>
    <property type="project" value="TreeGrafter"/>
</dbReference>
<dbReference type="GO" id="GO:0003677">
    <property type="term" value="F:DNA binding"/>
    <property type="evidence" value="ECO:0007669"/>
    <property type="project" value="UniProtKB-UniRule"/>
</dbReference>
<feature type="region of interest" description="Disordered" evidence="11">
    <location>
        <begin position="148"/>
        <end position="191"/>
    </location>
</feature>
<reference evidence="14" key="1">
    <citation type="submission" date="2021-02" db="EMBL/GenBank/DDBJ databases">
        <authorList>
            <person name="Nowell W R."/>
        </authorList>
    </citation>
    <scope>NUCLEOTIDE SEQUENCE</scope>
</reference>
<evidence type="ECO:0000313" key="15">
    <source>
        <dbReference type="EMBL" id="CAF1060693.1"/>
    </source>
</evidence>
<dbReference type="InterPro" id="IPR032284">
    <property type="entry name" value="RecQ_Zn-bd"/>
</dbReference>
<dbReference type="GO" id="GO:0006355">
    <property type="term" value="P:regulation of DNA-templated transcription"/>
    <property type="evidence" value="ECO:0007669"/>
    <property type="project" value="InterPro"/>
</dbReference>
<feature type="DNA-binding region" description="Homeobox" evidence="10">
    <location>
        <begin position="266"/>
        <end position="328"/>
    </location>
</feature>
<dbReference type="PROSITE" id="PS50071">
    <property type="entry name" value="HOMEOBOX_2"/>
    <property type="match status" value="1"/>
</dbReference>
<protein>
    <recommendedName>
        <fullName evidence="8">DNA 3'-5' helicase</fullName>
        <ecNumber evidence="8">5.6.2.4</ecNumber>
    </recommendedName>
    <alternativeName>
        <fullName evidence="9">DNA 3'-5' helicase Q1</fullName>
    </alternativeName>
</protein>
<evidence type="ECO:0000256" key="5">
    <source>
        <dbReference type="ARBA" id="ARBA00023235"/>
    </source>
</evidence>
<dbReference type="InterPro" id="IPR027417">
    <property type="entry name" value="P-loop_NTPase"/>
</dbReference>
<evidence type="ECO:0000256" key="2">
    <source>
        <dbReference type="ARBA" id="ARBA00009661"/>
    </source>
</evidence>
<feature type="domain" description="Helicase C-terminal" evidence="13">
    <location>
        <begin position="340"/>
        <end position="506"/>
    </location>
</feature>
<dbReference type="PANTHER" id="PTHR13710">
    <property type="entry name" value="DNA HELICASE RECQ FAMILY MEMBER"/>
    <property type="match status" value="1"/>
</dbReference>
<dbReference type="Pfam" id="PF16493">
    <property type="entry name" value="Meis_PKNOX_N"/>
    <property type="match status" value="1"/>
</dbReference>
<keyword evidence="4 10" id="KW-0371">Homeobox</keyword>
<dbReference type="EMBL" id="CAJNOM010000106">
    <property type="protein sequence ID" value="CAF1060693.1"/>
    <property type="molecule type" value="Genomic_DNA"/>
</dbReference>
<dbReference type="PROSITE" id="PS51194">
    <property type="entry name" value="HELICASE_CTER"/>
    <property type="match status" value="1"/>
</dbReference>
<dbReference type="Pfam" id="PF00271">
    <property type="entry name" value="Helicase_C"/>
    <property type="match status" value="1"/>
</dbReference>
<dbReference type="Gene3D" id="1.10.10.60">
    <property type="entry name" value="Homeodomain-like"/>
    <property type="match status" value="1"/>
</dbReference>
<dbReference type="EMBL" id="CAJNOI010000048">
    <property type="protein sequence ID" value="CAF0939507.1"/>
    <property type="molecule type" value="Genomic_DNA"/>
</dbReference>
<keyword evidence="16" id="KW-1185">Reference proteome</keyword>
<dbReference type="GO" id="GO:0005694">
    <property type="term" value="C:chromosome"/>
    <property type="evidence" value="ECO:0007669"/>
    <property type="project" value="TreeGrafter"/>
</dbReference>
<evidence type="ECO:0000259" key="13">
    <source>
        <dbReference type="PROSITE" id="PS51194"/>
    </source>
</evidence>
<dbReference type="SUPFAM" id="SSF52540">
    <property type="entry name" value="P-loop containing nucleoside triphosphate hydrolases"/>
    <property type="match status" value="1"/>
</dbReference>
<evidence type="ECO:0000256" key="8">
    <source>
        <dbReference type="ARBA" id="ARBA00034808"/>
    </source>
</evidence>
<dbReference type="GO" id="GO:0009378">
    <property type="term" value="F:four-way junction helicase activity"/>
    <property type="evidence" value="ECO:0007669"/>
    <property type="project" value="TreeGrafter"/>
</dbReference>
<name>A0A814CDU7_9BILA</name>
<accession>A0A814CDU7</accession>
<evidence type="ECO:0000259" key="12">
    <source>
        <dbReference type="PROSITE" id="PS50071"/>
    </source>
</evidence>
<dbReference type="GO" id="GO:0000724">
    <property type="term" value="P:double-strand break repair via homologous recombination"/>
    <property type="evidence" value="ECO:0007669"/>
    <property type="project" value="TreeGrafter"/>
</dbReference>
<evidence type="ECO:0000256" key="7">
    <source>
        <dbReference type="ARBA" id="ARBA00034617"/>
    </source>
</evidence>
<evidence type="ECO:0000313" key="14">
    <source>
        <dbReference type="EMBL" id="CAF0939507.1"/>
    </source>
</evidence>
<feature type="domain" description="Homeobox" evidence="12">
    <location>
        <begin position="264"/>
        <end position="327"/>
    </location>
</feature>
<evidence type="ECO:0000256" key="1">
    <source>
        <dbReference type="ARBA" id="ARBA00005446"/>
    </source>
</evidence>
<dbReference type="OrthoDB" id="10056939at2759"/>
<dbReference type="Pfam" id="PF16124">
    <property type="entry name" value="RecQ_Zn_bind"/>
    <property type="match status" value="1"/>
</dbReference>
<comment type="catalytic activity">
    <reaction evidence="7">
        <text>Couples ATP hydrolysis with the unwinding of duplex DNA by translocating in the 3'-5' direction.</text>
        <dbReference type="EC" id="5.6.2.4"/>
    </reaction>
</comment>
<evidence type="ECO:0000256" key="9">
    <source>
        <dbReference type="ARBA" id="ARBA00044566"/>
    </source>
</evidence>
<dbReference type="AlphaFoldDB" id="A0A814CDU7"/>
<dbReference type="InterPro" id="IPR032453">
    <property type="entry name" value="PKNOX/Meis_N"/>
</dbReference>
<evidence type="ECO:0000256" key="11">
    <source>
        <dbReference type="SAM" id="MobiDB-lite"/>
    </source>
</evidence>
<dbReference type="Proteomes" id="UP000663832">
    <property type="component" value="Unassembled WGS sequence"/>
</dbReference>
<feature type="region of interest" description="Disordered" evidence="11">
    <location>
        <begin position="335"/>
        <end position="356"/>
    </location>
</feature>
<comment type="caution">
    <text evidence="14">The sequence shown here is derived from an EMBL/GenBank/DDBJ whole genome shotgun (WGS) entry which is preliminary data.</text>
</comment>
<dbReference type="InterPro" id="IPR001650">
    <property type="entry name" value="Helicase_C-like"/>
</dbReference>
<dbReference type="Proteomes" id="UP000663877">
    <property type="component" value="Unassembled WGS sequence"/>
</dbReference>
<dbReference type="InterPro" id="IPR009057">
    <property type="entry name" value="Homeodomain-like_sf"/>
</dbReference>
<dbReference type="CDD" id="cd00086">
    <property type="entry name" value="homeodomain"/>
    <property type="match status" value="1"/>
</dbReference>
<dbReference type="Gene3D" id="3.40.50.300">
    <property type="entry name" value="P-loop containing nucleotide triphosphate hydrolases"/>
    <property type="match status" value="1"/>
</dbReference>
<keyword evidence="3 10" id="KW-0238">DNA-binding</keyword>
<gene>
    <name evidence="14" type="ORF">BJG266_LOCUS12567</name>
    <name evidence="15" type="ORF">QVE165_LOCUS18138</name>
</gene>
<dbReference type="GO" id="GO:0005634">
    <property type="term" value="C:nucleus"/>
    <property type="evidence" value="ECO:0007669"/>
    <property type="project" value="UniProtKB-SubCell"/>
</dbReference>
<dbReference type="InterPro" id="IPR001356">
    <property type="entry name" value="HD"/>
</dbReference>
<dbReference type="SUPFAM" id="SSF46689">
    <property type="entry name" value="Homeodomain-like"/>
    <property type="match status" value="1"/>
</dbReference>
<dbReference type="GO" id="GO:0043138">
    <property type="term" value="F:3'-5' DNA helicase activity"/>
    <property type="evidence" value="ECO:0007669"/>
    <property type="project" value="UniProtKB-EC"/>
</dbReference>
<comment type="similarity">
    <text evidence="1">Belongs to the helicase family. RecQ subfamily.</text>
</comment>
<evidence type="ECO:0000313" key="16">
    <source>
        <dbReference type="Proteomes" id="UP000663832"/>
    </source>
</evidence>
<comment type="similarity">
    <text evidence="2">Belongs to the TALE/MEIS homeobox family.</text>
</comment>
<evidence type="ECO:0000256" key="6">
    <source>
        <dbReference type="ARBA" id="ARBA00023242"/>
    </source>
</evidence>
<evidence type="ECO:0000313" key="17">
    <source>
        <dbReference type="Proteomes" id="UP000663877"/>
    </source>
</evidence>
<evidence type="ECO:0000256" key="3">
    <source>
        <dbReference type="ARBA" id="ARBA00023125"/>
    </source>
</evidence>
<dbReference type="SMART" id="SM00490">
    <property type="entry name" value="HELICc"/>
    <property type="match status" value="1"/>
</dbReference>
<proteinExistence type="inferred from homology"/>
<dbReference type="EC" id="5.6.2.4" evidence="8"/>
<dbReference type="FunFam" id="1.10.10.60:FF:000004">
    <property type="entry name" value="Meis2 homeobox isoform 2c"/>
    <property type="match status" value="1"/>
</dbReference>
<organism evidence="14 17">
    <name type="scientific">Adineta steineri</name>
    <dbReference type="NCBI Taxonomy" id="433720"/>
    <lineage>
        <taxon>Eukaryota</taxon>
        <taxon>Metazoa</taxon>
        <taxon>Spiralia</taxon>
        <taxon>Gnathifera</taxon>
        <taxon>Rotifera</taxon>
        <taxon>Eurotatoria</taxon>
        <taxon>Bdelloidea</taxon>
        <taxon>Adinetida</taxon>
        <taxon>Adinetidae</taxon>
        <taxon>Adineta</taxon>
    </lineage>
</organism>
<dbReference type="InterPro" id="IPR008422">
    <property type="entry name" value="KN_HD"/>
</dbReference>
<evidence type="ECO:0000256" key="10">
    <source>
        <dbReference type="PROSITE-ProRule" id="PRU00108"/>
    </source>
</evidence>
<dbReference type="SMART" id="SM00389">
    <property type="entry name" value="HOX"/>
    <property type="match status" value="1"/>
</dbReference>
<keyword evidence="6 10" id="KW-0539">Nucleus</keyword>
<evidence type="ECO:0000256" key="4">
    <source>
        <dbReference type="ARBA" id="ARBA00023155"/>
    </source>
</evidence>
<dbReference type="PANTHER" id="PTHR13710:SF105">
    <property type="entry name" value="ATP-DEPENDENT DNA HELICASE Q1"/>
    <property type="match status" value="1"/>
</dbReference>
<keyword evidence="5" id="KW-0413">Isomerase</keyword>